<keyword evidence="3" id="KW-1185">Reference proteome</keyword>
<organism evidence="2 3">
    <name type="scientific">Spirosoma arboris</name>
    <dbReference type="NCBI Taxonomy" id="2682092"/>
    <lineage>
        <taxon>Bacteria</taxon>
        <taxon>Pseudomonadati</taxon>
        <taxon>Bacteroidota</taxon>
        <taxon>Cytophagia</taxon>
        <taxon>Cytophagales</taxon>
        <taxon>Cytophagaceae</taxon>
        <taxon>Spirosoma</taxon>
    </lineage>
</organism>
<evidence type="ECO:0000313" key="2">
    <source>
        <dbReference type="EMBL" id="MVM34906.1"/>
    </source>
</evidence>
<dbReference type="Gene3D" id="3.40.50.880">
    <property type="match status" value="1"/>
</dbReference>
<proteinExistence type="predicted"/>
<name>A0A7K1SMR8_9BACT</name>
<feature type="domain" description="Biotin-protein ligase N-terminal" evidence="1">
    <location>
        <begin position="32"/>
        <end position="216"/>
    </location>
</feature>
<accession>A0A7K1SMR8</accession>
<dbReference type="SUPFAM" id="SSF52317">
    <property type="entry name" value="Class I glutamine amidotransferase-like"/>
    <property type="match status" value="1"/>
</dbReference>
<sequence length="247" mass="27355">MITTKNRLICFTYFIIIVFFTNCKSTIKEAPIMLFNGTGTSPNDVEAVKDILFSNHMDFTLVNSTQLNELDTSQLKKYKLIIIPGGNFIDIGKSLTEETTRKIQKAVHQGLNYLGICAGGFLAGNTRNNSFNITNGVQFKFYSAEAKGIRKAAVAVSNADGTRIEHYWEDGPQFSGWGDVVSKYPDGTPATVQGNYGSGWVVLTGVHPEAPENWRKEFSFSTSIETSHNYADSLIKAAIEKRAMSHF</sequence>
<dbReference type="Proteomes" id="UP000436006">
    <property type="component" value="Unassembled WGS sequence"/>
</dbReference>
<dbReference type="InterPro" id="IPR029062">
    <property type="entry name" value="Class_I_gatase-like"/>
</dbReference>
<evidence type="ECO:0000313" key="3">
    <source>
        <dbReference type="Proteomes" id="UP000436006"/>
    </source>
</evidence>
<dbReference type="Pfam" id="PF09825">
    <property type="entry name" value="BPL_N"/>
    <property type="match status" value="1"/>
</dbReference>
<comment type="caution">
    <text evidence="2">The sequence shown here is derived from an EMBL/GenBank/DDBJ whole genome shotgun (WGS) entry which is preliminary data.</text>
</comment>
<dbReference type="RefSeq" id="WP_157589723.1">
    <property type="nucleotide sequence ID" value="NZ_WPIN01000019.1"/>
</dbReference>
<reference evidence="2 3" key="1">
    <citation type="submission" date="2019-12" db="EMBL/GenBank/DDBJ databases">
        <title>Spirosoma sp. HMF4905 genome sequencing and assembly.</title>
        <authorList>
            <person name="Kang H."/>
            <person name="Cha I."/>
            <person name="Kim H."/>
            <person name="Joh K."/>
        </authorList>
    </citation>
    <scope>NUCLEOTIDE SEQUENCE [LARGE SCALE GENOMIC DNA]</scope>
    <source>
        <strain evidence="2 3">HMF4905</strain>
    </source>
</reference>
<evidence type="ECO:0000259" key="1">
    <source>
        <dbReference type="Pfam" id="PF09825"/>
    </source>
</evidence>
<gene>
    <name evidence="2" type="ORF">GO755_33065</name>
</gene>
<dbReference type="EMBL" id="WPIN01000019">
    <property type="protein sequence ID" value="MVM34906.1"/>
    <property type="molecule type" value="Genomic_DNA"/>
</dbReference>
<dbReference type="InterPro" id="IPR019197">
    <property type="entry name" value="Biotin-prot_ligase_N"/>
</dbReference>
<dbReference type="AlphaFoldDB" id="A0A7K1SMR8"/>
<protein>
    <recommendedName>
        <fullName evidence="1">Biotin-protein ligase N-terminal domain-containing protein</fullName>
    </recommendedName>
</protein>